<keyword evidence="2" id="KW-0808">Transferase</keyword>
<gene>
    <name evidence="2" type="ORF">CONLIGDRAFT_697165</name>
</gene>
<name>A0A1J7JXS6_9PEZI</name>
<dbReference type="Pfam" id="PF00069">
    <property type="entry name" value="Pkinase"/>
    <property type="match status" value="1"/>
</dbReference>
<dbReference type="AlphaFoldDB" id="A0A1J7JXS6"/>
<reference evidence="2 3" key="1">
    <citation type="submission" date="2016-10" db="EMBL/GenBank/DDBJ databases">
        <title>Draft genome sequence of Coniochaeta ligniaria NRRL30616, a lignocellulolytic fungus for bioabatement of inhibitors in plant biomass hydrolysates.</title>
        <authorList>
            <consortium name="DOE Joint Genome Institute"/>
            <person name="Jimenez D.J."/>
            <person name="Hector R.E."/>
            <person name="Riley R."/>
            <person name="Sun H."/>
            <person name="Grigoriev I.V."/>
            <person name="Van Elsas J.D."/>
            <person name="Nichols N.N."/>
        </authorList>
    </citation>
    <scope>NUCLEOTIDE SEQUENCE [LARGE SCALE GENOMIC DNA]</scope>
    <source>
        <strain evidence="2 3">NRRL 30616</strain>
    </source>
</reference>
<dbReference type="InParanoid" id="A0A1J7JXS6"/>
<dbReference type="OrthoDB" id="4062651at2759"/>
<proteinExistence type="predicted"/>
<evidence type="ECO:0000313" key="2">
    <source>
        <dbReference type="EMBL" id="OIW34228.1"/>
    </source>
</evidence>
<dbReference type="InterPro" id="IPR011009">
    <property type="entry name" value="Kinase-like_dom_sf"/>
</dbReference>
<evidence type="ECO:0000259" key="1">
    <source>
        <dbReference type="PROSITE" id="PS50011"/>
    </source>
</evidence>
<protein>
    <submittedName>
        <fullName evidence="2">Kinase-like protein</fullName>
    </submittedName>
</protein>
<dbReference type="Gene3D" id="1.10.510.10">
    <property type="entry name" value="Transferase(Phosphotransferase) domain 1"/>
    <property type="match status" value="1"/>
</dbReference>
<accession>A0A1J7JXS6</accession>
<keyword evidence="2" id="KW-0418">Kinase</keyword>
<dbReference type="STRING" id="1408157.A0A1J7JXS6"/>
<dbReference type="EMBL" id="KV875094">
    <property type="protein sequence ID" value="OIW34228.1"/>
    <property type="molecule type" value="Genomic_DNA"/>
</dbReference>
<sequence length="277" mass="31370">MGPNLTSFRDLHYLAESFGPGRQSQELDFLYTSFVWFDAEDHAYFGQIEKPKLQITLEQISSALELIPDQDIYPLVSDAELPLSIASDELNLTPGAELKGIYIKRPPVKDYEWYKEEDCVCLLPATLLEEAVTIQRIAQHGQHPNLVRFHGCRIRRGRITGLVLDGYEYNLGEFLKEGKTVDKERILAGLDAAIRLLHSLGWAHNDVKPANIMVNEQTGDPVLIDFGSCHRIGDKLTSSRGTVGWTEEGDDYTISKESHDIAALEKIRIWLDKLTFR</sequence>
<keyword evidence="3" id="KW-1185">Reference proteome</keyword>
<dbReference type="InterPro" id="IPR000719">
    <property type="entry name" value="Prot_kinase_dom"/>
</dbReference>
<dbReference type="PROSITE" id="PS50011">
    <property type="entry name" value="PROTEIN_KINASE_DOM"/>
    <property type="match status" value="1"/>
</dbReference>
<organism evidence="2 3">
    <name type="scientific">Coniochaeta ligniaria NRRL 30616</name>
    <dbReference type="NCBI Taxonomy" id="1408157"/>
    <lineage>
        <taxon>Eukaryota</taxon>
        <taxon>Fungi</taxon>
        <taxon>Dikarya</taxon>
        <taxon>Ascomycota</taxon>
        <taxon>Pezizomycotina</taxon>
        <taxon>Sordariomycetes</taxon>
        <taxon>Sordariomycetidae</taxon>
        <taxon>Coniochaetales</taxon>
        <taxon>Coniochaetaceae</taxon>
        <taxon>Coniochaeta</taxon>
    </lineage>
</organism>
<dbReference type="SUPFAM" id="SSF56112">
    <property type="entry name" value="Protein kinase-like (PK-like)"/>
    <property type="match status" value="1"/>
</dbReference>
<dbReference type="GO" id="GO:0004672">
    <property type="term" value="F:protein kinase activity"/>
    <property type="evidence" value="ECO:0007669"/>
    <property type="project" value="InterPro"/>
</dbReference>
<feature type="domain" description="Protein kinase" evidence="1">
    <location>
        <begin position="34"/>
        <end position="277"/>
    </location>
</feature>
<dbReference type="GO" id="GO:0005524">
    <property type="term" value="F:ATP binding"/>
    <property type="evidence" value="ECO:0007669"/>
    <property type="project" value="InterPro"/>
</dbReference>
<dbReference type="Proteomes" id="UP000182658">
    <property type="component" value="Unassembled WGS sequence"/>
</dbReference>
<evidence type="ECO:0000313" key="3">
    <source>
        <dbReference type="Proteomes" id="UP000182658"/>
    </source>
</evidence>